<reference evidence="2 3" key="1">
    <citation type="submission" date="2024-02" db="EMBL/GenBank/DDBJ databases">
        <title>Winogradskyella poriferorum JCM 12885.</title>
        <authorList>
            <person name="Zhang D.-F."/>
            <person name="Fu Z.-Y."/>
        </authorList>
    </citation>
    <scope>NUCLEOTIDE SEQUENCE [LARGE SCALE GENOMIC DNA]</scope>
    <source>
        <strain evidence="2 3">JCM 12885</strain>
    </source>
</reference>
<sequence length="427" mass="47693">MKLAIVTAYPPSKVTLNEYAYHLVKQFRKHQNVTELILLTDKTKGDKDLQFEEAGCKITVKECWSFNSYKTIFSVTKAINQTKPDSVLFNLQFMKFGDKKVAAALGLMLPLVCKLKRIPNIVLLHNILEEVDLGSAGFTSNKMMQKIYGFIGSTLTRLILKADTVAVTMQKYVDILEEKYNAKNVKLIPHGTFEIPAEPDYSLPEGPLQIMTFGKFGTYKKVEGMIEAVEKVRQSTGLDMEVVIAGTDNPNVPGYLAKVQDDYKHVPQLRFTGYVEESEVPTLFQESAVVVFPYTSTTGSSGVLHQAGSYGKAVVMPNLGDLALLVQDEGYRGEFFEPGSVESLAQGIKAIVTNEAYRIELAKANYEAATAYPMSRIADMYVQTFKTIIDRKRSKKRLFRTKLASNVIDKRQEQTNSSNTESPTPIV</sequence>
<dbReference type="EC" id="2.4.-.-" evidence="2"/>
<dbReference type="EMBL" id="JAZHOU010000001">
    <property type="protein sequence ID" value="MEF3077807.1"/>
    <property type="molecule type" value="Genomic_DNA"/>
</dbReference>
<dbReference type="SUPFAM" id="SSF53756">
    <property type="entry name" value="UDP-Glycosyltransferase/glycogen phosphorylase"/>
    <property type="match status" value="1"/>
</dbReference>
<dbReference type="RefSeq" id="WP_331808622.1">
    <property type="nucleotide sequence ID" value="NZ_JAZHOU010000001.1"/>
</dbReference>
<accession>A0ABU7W1F8</accession>
<dbReference type="Proteomes" id="UP001356704">
    <property type="component" value="Unassembled WGS sequence"/>
</dbReference>
<dbReference type="Pfam" id="PF13692">
    <property type="entry name" value="Glyco_trans_1_4"/>
    <property type="match status" value="1"/>
</dbReference>
<name>A0ABU7W1F8_9FLAO</name>
<gene>
    <name evidence="2" type="ORF">V1468_02220</name>
</gene>
<keyword evidence="3" id="KW-1185">Reference proteome</keyword>
<proteinExistence type="predicted"/>
<evidence type="ECO:0000313" key="3">
    <source>
        <dbReference type="Proteomes" id="UP001356704"/>
    </source>
</evidence>
<dbReference type="PANTHER" id="PTHR46401:SF2">
    <property type="entry name" value="GLYCOSYLTRANSFERASE WBBK-RELATED"/>
    <property type="match status" value="1"/>
</dbReference>
<keyword evidence="2" id="KW-0328">Glycosyltransferase</keyword>
<organism evidence="2 3">
    <name type="scientific">Winogradskyella poriferorum</name>
    <dbReference type="NCBI Taxonomy" id="307627"/>
    <lineage>
        <taxon>Bacteria</taxon>
        <taxon>Pseudomonadati</taxon>
        <taxon>Bacteroidota</taxon>
        <taxon>Flavobacteriia</taxon>
        <taxon>Flavobacteriales</taxon>
        <taxon>Flavobacteriaceae</taxon>
        <taxon>Winogradskyella</taxon>
    </lineage>
</organism>
<dbReference type="PANTHER" id="PTHR46401">
    <property type="entry name" value="GLYCOSYLTRANSFERASE WBBK-RELATED"/>
    <property type="match status" value="1"/>
</dbReference>
<protein>
    <submittedName>
        <fullName evidence="2">Glycosyltransferase</fullName>
        <ecNumber evidence="2">2.4.-.-</ecNumber>
    </submittedName>
</protein>
<evidence type="ECO:0000256" key="1">
    <source>
        <dbReference type="ARBA" id="ARBA00022679"/>
    </source>
</evidence>
<comment type="caution">
    <text evidence="2">The sequence shown here is derived from an EMBL/GenBank/DDBJ whole genome shotgun (WGS) entry which is preliminary data.</text>
</comment>
<keyword evidence="1 2" id="KW-0808">Transferase</keyword>
<dbReference type="GO" id="GO:0016757">
    <property type="term" value="F:glycosyltransferase activity"/>
    <property type="evidence" value="ECO:0007669"/>
    <property type="project" value="UniProtKB-KW"/>
</dbReference>
<evidence type="ECO:0000313" key="2">
    <source>
        <dbReference type="EMBL" id="MEF3077807.1"/>
    </source>
</evidence>
<dbReference type="Gene3D" id="3.40.50.2000">
    <property type="entry name" value="Glycogen Phosphorylase B"/>
    <property type="match status" value="2"/>
</dbReference>